<evidence type="ECO:0000313" key="8">
    <source>
        <dbReference type="EMBL" id="ADL13634.1"/>
    </source>
</evidence>
<dbReference type="STRING" id="574087.Acear_2146"/>
<evidence type="ECO:0000256" key="4">
    <source>
        <dbReference type="ARBA" id="ARBA00022989"/>
    </source>
</evidence>
<dbReference type="GO" id="GO:0005886">
    <property type="term" value="C:plasma membrane"/>
    <property type="evidence" value="ECO:0007669"/>
    <property type="project" value="TreeGrafter"/>
</dbReference>
<gene>
    <name evidence="8" type="ordered locus">Acear_2146</name>
</gene>
<proteinExistence type="inferred from homology"/>
<dbReference type="InterPro" id="IPR051401">
    <property type="entry name" value="GtrA_CellWall_Glycosyl"/>
</dbReference>
<comment type="similarity">
    <text evidence="2">Belongs to the GtrA family.</text>
</comment>
<dbReference type="RefSeq" id="WP_013279077.1">
    <property type="nucleotide sequence ID" value="NC_014378.1"/>
</dbReference>
<organism evidence="8 9">
    <name type="scientific">Acetohalobium arabaticum (strain ATCC 49924 / DSM 5501 / Z-7288)</name>
    <dbReference type="NCBI Taxonomy" id="574087"/>
    <lineage>
        <taxon>Bacteria</taxon>
        <taxon>Bacillati</taxon>
        <taxon>Bacillota</taxon>
        <taxon>Clostridia</taxon>
        <taxon>Halanaerobiales</taxon>
        <taxon>Halobacteroidaceae</taxon>
        <taxon>Acetohalobium</taxon>
    </lineage>
</organism>
<feature type="transmembrane region" description="Helical" evidence="6">
    <location>
        <begin position="12"/>
        <end position="31"/>
    </location>
</feature>
<evidence type="ECO:0000256" key="2">
    <source>
        <dbReference type="ARBA" id="ARBA00009399"/>
    </source>
</evidence>
<dbReference type="GO" id="GO:0000271">
    <property type="term" value="P:polysaccharide biosynthetic process"/>
    <property type="evidence" value="ECO:0007669"/>
    <property type="project" value="InterPro"/>
</dbReference>
<feature type="transmembrane region" description="Helical" evidence="6">
    <location>
        <begin position="103"/>
        <end position="121"/>
    </location>
</feature>
<feature type="transmembrane region" description="Helical" evidence="6">
    <location>
        <begin position="70"/>
        <end position="91"/>
    </location>
</feature>
<evidence type="ECO:0000259" key="7">
    <source>
        <dbReference type="Pfam" id="PF04138"/>
    </source>
</evidence>
<dbReference type="AlphaFoldDB" id="D9QTR3"/>
<dbReference type="KEGG" id="aar:Acear_2146"/>
<dbReference type="Pfam" id="PF04138">
    <property type="entry name" value="GtrA_DPMS_TM"/>
    <property type="match status" value="1"/>
</dbReference>
<keyword evidence="9" id="KW-1185">Reference proteome</keyword>
<comment type="subcellular location">
    <subcellularLocation>
        <location evidence="1">Membrane</location>
        <topology evidence="1">Multi-pass membrane protein</topology>
    </subcellularLocation>
</comment>
<keyword evidence="3 6" id="KW-0812">Transmembrane</keyword>
<dbReference type="Proteomes" id="UP000001661">
    <property type="component" value="Chromosome"/>
</dbReference>
<dbReference type="EMBL" id="CP002105">
    <property type="protein sequence ID" value="ADL13634.1"/>
    <property type="molecule type" value="Genomic_DNA"/>
</dbReference>
<evidence type="ECO:0000256" key="3">
    <source>
        <dbReference type="ARBA" id="ARBA00022692"/>
    </source>
</evidence>
<evidence type="ECO:0000256" key="1">
    <source>
        <dbReference type="ARBA" id="ARBA00004141"/>
    </source>
</evidence>
<accession>D9QTR3</accession>
<keyword evidence="4 6" id="KW-1133">Transmembrane helix</keyword>
<keyword evidence="5 6" id="KW-0472">Membrane</keyword>
<evidence type="ECO:0000313" key="9">
    <source>
        <dbReference type="Proteomes" id="UP000001661"/>
    </source>
</evidence>
<evidence type="ECO:0000256" key="6">
    <source>
        <dbReference type="SAM" id="Phobius"/>
    </source>
</evidence>
<protein>
    <submittedName>
        <fullName evidence="8">GtrA family protein</fullName>
    </submittedName>
</protein>
<evidence type="ECO:0000256" key="5">
    <source>
        <dbReference type="ARBA" id="ARBA00023136"/>
    </source>
</evidence>
<dbReference type="HOGENOM" id="CLU_083873_5_0_9"/>
<feature type="domain" description="GtrA/DPMS transmembrane" evidence="7">
    <location>
        <begin position="10"/>
        <end position="119"/>
    </location>
</feature>
<dbReference type="eggNOG" id="COG2246">
    <property type="taxonomic scope" value="Bacteria"/>
</dbReference>
<dbReference type="PANTHER" id="PTHR38459">
    <property type="entry name" value="PROPHAGE BACTOPRENOL-LINKED GLUCOSE TRANSLOCASE HOMOLOG"/>
    <property type="match status" value="1"/>
</dbReference>
<name>D9QTR3_ACEAZ</name>
<reference evidence="8 9" key="1">
    <citation type="journal article" date="2010" name="Stand. Genomic Sci.">
        <title>Complete genome sequence of Acetohalobium arabaticum type strain (Z-7288).</title>
        <authorList>
            <person name="Sikorski J."/>
            <person name="Lapidus A."/>
            <person name="Chertkov O."/>
            <person name="Lucas S."/>
            <person name="Copeland A."/>
            <person name="Glavina Del Rio T."/>
            <person name="Nolan M."/>
            <person name="Tice H."/>
            <person name="Cheng J.F."/>
            <person name="Han C."/>
            <person name="Brambilla E."/>
            <person name="Pitluck S."/>
            <person name="Liolios K."/>
            <person name="Ivanova N."/>
            <person name="Mavromatis K."/>
            <person name="Mikhailova N."/>
            <person name="Pati A."/>
            <person name="Bruce D."/>
            <person name="Detter C."/>
            <person name="Tapia R."/>
            <person name="Goodwin L."/>
            <person name="Chen A."/>
            <person name="Palaniappan K."/>
            <person name="Land M."/>
            <person name="Hauser L."/>
            <person name="Chang Y.J."/>
            <person name="Jeffries C.D."/>
            <person name="Rohde M."/>
            <person name="Goker M."/>
            <person name="Spring S."/>
            <person name="Woyke T."/>
            <person name="Bristow J."/>
            <person name="Eisen J.A."/>
            <person name="Markowitz V."/>
            <person name="Hugenholtz P."/>
            <person name="Kyrpides N.C."/>
            <person name="Klenk H.P."/>
        </authorList>
    </citation>
    <scope>NUCLEOTIDE SEQUENCE [LARGE SCALE GENOMIC DNA]</scope>
    <source>
        <strain evidence="9">ATCC 49924 / DSM 5501 / Z-7288</strain>
    </source>
</reference>
<dbReference type="InterPro" id="IPR007267">
    <property type="entry name" value="GtrA_DPMS_TM"/>
</dbReference>
<feature type="transmembrane region" description="Helical" evidence="6">
    <location>
        <begin position="37"/>
        <end position="58"/>
    </location>
</feature>
<dbReference type="PANTHER" id="PTHR38459:SF1">
    <property type="entry name" value="PROPHAGE BACTOPRENOL-LINKED GLUCOSE TRANSLOCASE HOMOLOG"/>
    <property type="match status" value="1"/>
</dbReference>
<sequence>MKYISLQFVKFSLIGVINTINHNLIYLLMIWLDIHYFISNIVAFTLSLIISFFLNCIFTYKVQPTVKKFMVFPLSYLPNLFMQLIGIIFIIEVLEVPEYLGGLLSTIIALPLTYLVMTYILNENEEGEIKTDGQT</sequence>